<dbReference type="SUPFAM" id="SSF54909">
    <property type="entry name" value="Dimeric alpha+beta barrel"/>
    <property type="match status" value="1"/>
</dbReference>
<keyword evidence="2" id="KW-0560">Oxidoreductase</keyword>
<dbReference type="GO" id="GO:0004497">
    <property type="term" value="F:monooxygenase activity"/>
    <property type="evidence" value="ECO:0007669"/>
    <property type="project" value="UniProtKB-KW"/>
</dbReference>
<dbReference type="Pfam" id="PF03992">
    <property type="entry name" value="ABM"/>
    <property type="match status" value="1"/>
</dbReference>
<reference evidence="2 3" key="1">
    <citation type="submission" date="2019-03" db="EMBL/GenBank/DDBJ databases">
        <title>Genomic Encyclopedia of Type Strains, Phase IV (KMG-IV): sequencing the most valuable type-strain genomes for metagenomic binning, comparative biology and taxonomic classification.</title>
        <authorList>
            <person name="Goeker M."/>
        </authorList>
    </citation>
    <scope>NUCLEOTIDE SEQUENCE [LARGE SCALE GENOMIC DNA]</scope>
    <source>
        <strain evidence="2 3">DSM 17974</strain>
    </source>
</reference>
<dbReference type="EMBL" id="SORF01000001">
    <property type="protein sequence ID" value="TDY51346.1"/>
    <property type="molecule type" value="Genomic_DNA"/>
</dbReference>
<evidence type="ECO:0000313" key="2">
    <source>
        <dbReference type="EMBL" id="TDY51346.1"/>
    </source>
</evidence>
<dbReference type="PANTHER" id="PTHR37811:SF2">
    <property type="entry name" value="ABM DOMAIN-CONTAINING PROTEIN"/>
    <property type="match status" value="1"/>
</dbReference>
<dbReference type="RefSeq" id="WP_166668942.1">
    <property type="nucleotide sequence ID" value="NZ_BSUS01000001.1"/>
</dbReference>
<keyword evidence="3" id="KW-1185">Reference proteome</keyword>
<dbReference type="InterPro" id="IPR011008">
    <property type="entry name" value="Dimeric_a/b-barrel"/>
</dbReference>
<sequence>MTNSETIGAPLPHYAVILTVVPGDDLDGYREMCQHLVAKAKTHPGFLGIEMAESDIGIVVSYWESIDAIRIWSADSFHQAAKHEAKQRWYKSFRTRICKVELNY</sequence>
<organism evidence="2 3">
    <name type="scientific">Alicyclobacillus sacchari</name>
    <dbReference type="NCBI Taxonomy" id="392010"/>
    <lineage>
        <taxon>Bacteria</taxon>
        <taxon>Bacillati</taxon>
        <taxon>Bacillota</taxon>
        <taxon>Bacilli</taxon>
        <taxon>Bacillales</taxon>
        <taxon>Alicyclobacillaceae</taxon>
        <taxon>Alicyclobacillus</taxon>
    </lineage>
</organism>
<dbReference type="AlphaFoldDB" id="A0A4R8LXC1"/>
<dbReference type="PANTHER" id="PTHR37811">
    <property type="entry name" value="BLL5343 PROTEIN"/>
    <property type="match status" value="1"/>
</dbReference>
<dbReference type="InterPro" id="IPR052936">
    <property type="entry name" value="Jasmonate_Hydroxylase-like"/>
</dbReference>
<dbReference type="Proteomes" id="UP000294581">
    <property type="component" value="Unassembled WGS sequence"/>
</dbReference>
<accession>A0A4R8LXC1</accession>
<dbReference type="InterPro" id="IPR007138">
    <property type="entry name" value="ABM_dom"/>
</dbReference>
<name>A0A4R8LXC1_9BACL</name>
<evidence type="ECO:0000259" key="1">
    <source>
        <dbReference type="Pfam" id="PF03992"/>
    </source>
</evidence>
<keyword evidence="2" id="KW-0503">Monooxygenase</keyword>
<comment type="caution">
    <text evidence="2">The sequence shown here is derived from an EMBL/GenBank/DDBJ whole genome shotgun (WGS) entry which is preliminary data.</text>
</comment>
<dbReference type="Gene3D" id="3.30.70.100">
    <property type="match status" value="1"/>
</dbReference>
<gene>
    <name evidence="2" type="ORF">C7445_101348</name>
</gene>
<protein>
    <submittedName>
        <fullName evidence="2">Heme-degrading monooxygenase HmoA</fullName>
    </submittedName>
</protein>
<feature type="domain" description="ABM" evidence="1">
    <location>
        <begin position="19"/>
        <end position="82"/>
    </location>
</feature>
<proteinExistence type="predicted"/>
<evidence type="ECO:0000313" key="3">
    <source>
        <dbReference type="Proteomes" id="UP000294581"/>
    </source>
</evidence>